<comment type="similarity">
    <text evidence="8">Belongs to the CN hydrolase family. Apolipoprotein N-acyltransferase subfamily.</text>
</comment>
<protein>
    <recommendedName>
        <fullName evidence="8">Apolipoprotein N-acyltransferase</fullName>
        <shortName evidence="8">ALP N-acyltransferase</shortName>
        <ecNumber evidence="8">2.3.1.269</ecNumber>
    </recommendedName>
</protein>
<dbReference type="SUPFAM" id="SSF56317">
    <property type="entry name" value="Carbon-nitrogen hydrolase"/>
    <property type="match status" value="1"/>
</dbReference>
<evidence type="ECO:0000256" key="9">
    <source>
        <dbReference type="SAM" id="MobiDB-lite"/>
    </source>
</evidence>
<feature type="transmembrane region" description="Helical" evidence="8">
    <location>
        <begin position="221"/>
        <end position="244"/>
    </location>
</feature>
<feature type="transmembrane region" description="Helical" evidence="8">
    <location>
        <begin position="91"/>
        <end position="109"/>
    </location>
</feature>
<reference evidence="13 14" key="1">
    <citation type="journal article" date="2019" name="Sci. Rep.">
        <title>Extended insight into the Mycobacterium chelonae-abscessus complex through whole genome sequencing of Mycobacterium salmoniphilum outbreak and Mycobacterium salmoniphilum-like strains.</title>
        <authorList>
            <person name="Behra P.R.K."/>
            <person name="Das S."/>
            <person name="Pettersson B.M.F."/>
            <person name="Shirreff L."/>
            <person name="DuCote T."/>
            <person name="Jacobsson K.G."/>
            <person name="Ennis D.G."/>
            <person name="Kirsebom L.A."/>
        </authorList>
    </citation>
    <scope>NUCLEOTIDE SEQUENCE [LARGE SCALE GENOMIC DNA]</scope>
    <source>
        <strain evidence="12 13">CCUG 60883</strain>
        <strain evidence="11 14">CCUG 60885</strain>
    </source>
</reference>
<dbReference type="UniPathway" id="UPA00666"/>
<dbReference type="InterPro" id="IPR045378">
    <property type="entry name" value="LNT_N"/>
</dbReference>
<gene>
    <name evidence="8 11" type="primary">lnt</name>
    <name evidence="12" type="ORF">CCUG60883_00330</name>
    <name evidence="11" type="ORF">CCUG60885_03389</name>
</gene>
<feature type="domain" description="CN hydrolase" evidence="10">
    <location>
        <begin position="294"/>
        <end position="550"/>
    </location>
</feature>
<feature type="region of interest" description="Disordered" evidence="9">
    <location>
        <begin position="1"/>
        <end position="47"/>
    </location>
</feature>
<dbReference type="EMBL" id="PECK01000006">
    <property type="protein sequence ID" value="TDZ93785.1"/>
    <property type="molecule type" value="Genomic_DNA"/>
</dbReference>
<dbReference type="HAMAP" id="MF_01148">
    <property type="entry name" value="Lnt"/>
    <property type="match status" value="1"/>
</dbReference>
<evidence type="ECO:0000313" key="12">
    <source>
        <dbReference type="EMBL" id="TEA09568.1"/>
    </source>
</evidence>
<evidence type="ECO:0000256" key="1">
    <source>
        <dbReference type="ARBA" id="ARBA00004651"/>
    </source>
</evidence>
<accession>A0A4R8SE75</accession>
<keyword evidence="5 8" id="KW-1133">Transmembrane helix</keyword>
<feature type="transmembrane region" description="Helical" evidence="8">
    <location>
        <begin position="256"/>
        <end position="276"/>
    </location>
</feature>
<dbReference type="Pfam" id="PF20154">
    <property type="entry name" value="LNT_N"/>
    <property type="match status" value="1"/>
</dbReference>
<sequence length="606" mass="64789">MAEETVDESVDEIVGEDVPGRHAEVNEQIDNEPIDDERQASGETGPSRGAAFVGAVRARGIAFGQAWLRAATRQGAALIGGFALCASFPPWGFWWAAFPALSILGWVFWSPKTRLRGGLGYGLLFGLAFYIPLLPWTGQLVGAVPWLALSLLCATWVALFGVLAVAVRNLPGWPLWFAAAWSAAEWGKASVPFGGFPWGRIAFGQGDGPMLSLARYGGAPLVSFTVALGAFAVTALGIEMYHWWRSPALGPDGARPVPAVLLPGACVCLVLIAMAVSWQQVRHASHGATDGRTVTVAAVQGNVPRLGLDFNAQRRAVLDYHVKETLLLAQDVKAGKAPAPQFVVWPENSSDIDPIRNADAAEAITEAAQAIGVPILVGGVLRHPDSTPEQPKSINSIIVWDPDTGPGERHDKQIVQPFGEYLPWRSFFAHFSEYADRAGYFVPGDGNGVVTAGGVKIGVATCWEVLFDRALRQSTLNGAEILTVPSNNALFGTAMSEQQLAISKVRAVEHDREVIVVGTTGISAFISPDGVDAGRTKFFEPAYIDMQVRLHNDVTPATQWGPWIEWALALIAGLAVLASAGLAILHNGGLKRPEREVEPASPIKET</sequence>
<evidence type="ECO:0000256" key="3">
    <source>
        <dbReference type="ARBA" id="ARBA00022679"/>
    </source>
</evidence>
<dbReference type="PROSITE" id="PS50263">
    <property type="entry name" value="CN_HYDROLASE"/>
    <property type="match status" value="1"/>
</dbReference>
<proteinExistence type="inferred from homology"/>
<dbReference type="GO" id="GO:0016410">
    <property type="term" value="F:N-acyltransferase activity"/>
    <property type="evidence" value="ECO:0007669"/>
    <property type="project" value="UniProtKB-UniRule"/>
</dbReference>
<comment type="function">
    <text evidence="8">Catalyzes the phospholipid dependent N-acylation of the N-terminal cysteine of apolipoprotein, the last step in lipoprotein maturation.</text>
</comment>
<dbReference type="Pfam" id="PF00795">
    <property type="entry name" value="CN_hydrolase"/>
    <property type="match status" value="1"/>
</dbReference>
<evidence type="ECO:0000256" key="2">
    <source>
        <dbReference type="ARBA" id="ARBA00022475"/>
    </source>
</evidence>
<dbReference type="Gene3D" id="3.60.110.10">
    <property type="entry name" value="Carbon-nitrogen hydrolase"/>
    <property type="match status" value="1"/>
</dbReference>
<dbReference type="InterPro" id="IPR004563">
    <property type="entry name" value="Apolipo_AcylTrfase"/>
</dbReference>
<evidence type="ECO:0000313" key="13">
    <source>
        <dbReference type="Proteomes" id="UP000294844"/>
    </source>
</evidence>
<comment type="caution">
    <text evidence="11">The sequence shown here is derived from an EMBL/GenBank/DDBJ whole genome shotgun (WGS) entry which is preliminary data.</text>
</comment>
<evidence type="ECO:0000256" key="4">
    <source>
        <dbReference type="ARBA" id="ARBA00022692"/>
    </source>
</evidence>
<evidence type="ECO:0000313" key="11">
    <source>
        <dbReference type="EMBL" id="TDZ93785.1"/>
    </source>
</evidence>
<keyword evidence="4 8" id="KW-0812">Transmembrane</keyword>
<name>A0A4R8SE75_9MYCO</name>
<dbReference type="Proteomes" id="UP000295685">
    <property type="component" value="Unassembled WGS sequence"/>
</dbReference>
<keyword evidence="11" id="KW-0449">Lipoprotein</keyword>
<keyword evidence="7 8" id="KW-0012">Acyltransferase</keyword>
<dbReference type="OrthoDB" id="9804277at2"/>
<evidence type="ECO:0000313" key="14">
    <source>
        <dbReference type="Proteomes" id="UP000295685"/>
    </source>
</evidence>
<dbReference type="PANTHER" id="PTHR38686">
    <property type="entry name" value="APOLIPOPROTEIN N-ACYLTRANSFERASE"/>
    <property type="match status" value="1"/>
</dbReference>
<keyword evidence="2 8" id="KW-1003">Cell membrane</keyword>
<feature type="transmembrane region" description="Helical" evidence="8">
    <location>
        <begin position="121"/>
        <end position="138"/>
    </location>
</feature>
<dbReference type="AlphaFoldDB" id="A0A4R8SE75"/>
<dbReference type="RefSeq" id="WP_134147721.1">
    <property type="nucleotide sequence ID" value="NZ_PECK01000006.1"/>
</dbReference>
<dbReference type="NCBIfam" id="TIGR00546">
    <property type="entry name" value="lnt"/>
    <property type="match status" value="1"/>
</dbReference>
<comment type="catalytic activity">
    <reaction evidence="8">
        <text>N-terminal S-1,2-diacyl-sn-glyceryl-L-cysteinyl-[lipoprotein] + a glycerophospholipid = N-acyl-S-1,2-diacyl-sn-glyceryl-L-cysteinyl-[lipoprotein] + a 2-acyl-sn-glycero-3-phospholipid + H(+)</text>
        <dbReference type="Rhea" id="RHEA:48228"/>
        <dbReference type="Rhea" id="RHEA-COMP:14681"/>
        <dbReference type="Rhea" id="RHEA-COMP:14684"/>
        <dbReference type="ChEBI" id="CHEBI:15378"/>
        <dbReference type="ChEBI" id="CHEBI:136912"/>
        <dbReference type="ChEBI" id="CHEBI:140656"/>
        <dbReference type="ChEBI" id="CHEBI:140657"/>
        <dbReference type="ChEBI" id="CHEBI:140660"/>
        <dbReference type="EC" id="2.3.1.269"/>
    </reaction>
</comment>
<evidence type="ECO:0000256" key="6">
    <source>
        <dbReference type="ARBA" id="ARBA00023136"/>
    </source>
</evidence>
<dbReference type="EMBL" id="PECM01000001">
    <property type="protein sequence ID" value="TEA09568.1"/>
    <property type="molecule type" value="Genomic_DNA"/>
</dbReference>
<organism evidence="11 14">
    <name type="scientific">Mycobacteroides salmoniphilum</name>
    <dbReference type="NCBI Taxonomy" id="404941"/>
    <lineage>
        <taxon>Bacteria</taxon>
        <taxon>Bacillati</taxon>
        <taxon>Actinomycetota</taxon>
        <taxon>Actinomycetes</taxon>
        <taxon>Mycobacteriales</taxon>
        <taxon>Mycobacteriaceae</taxon>
        <taxon>Mycobacteroides</taxon>
    </lineage>
</organism>
<comment type="subcellular location">
    <subcellularLocation>
        <location evidence="1 8">Cell membrane</location>
        <topology evidence="1 8">Multi-pass membrane protein</topology>
    </subcellularLocation>
</comment>
<evidence type="ECO:0000256" key="7">
    <source>
        <dbReference type="ARBA" id="ARBA00023315"/>
    </source>
</evidence>
<dbReference type="Proteomes" id="UP000294844">
    <property type="component" value="Unassembled WGS sequence"/>
</dbReference>
<dbReference type="PANTHER" id="PTHR38686:SF1">
    <property type="entry name" value="APOLIPOPROTEIN N-ACYLTRANSFERASE"/>
    <property type="match status" value="1"/>
</dbReference>
<evidence type="ECO:0000256" key="5">
    <source>
        <dbReference type="ARBA" id="ARBA00022989"/>
    </source>
</evidence>
<feature type="compositionally biased region" description="Acidic residues" evidence="9">
    <location>
        <begin position="1"/>
        <end position="15"/>
    </location>
</feature>
<comment type="pathway">
    <text evidence="8">Protein modification; lipoprotein biosynthesis (N-acyl transfer).</text>
</comment>
<keyword evidence="13" id="KW-1185">Reference proteome</keyword>
<keyword evidence="6 8" id="KW-0472">Membrane</keyword>
<dbReference type="CDD" id="cd07571">
    <property type="entry name" value="ALP_N-acyl_transferase"/>
    <property type="match status" value="1"/>
</dbReference>
<keyword evidence="3 8" id="KW-0808">Transferase</keyword>
<feature type="transmembrane region" description="Helical" evidence="8">
    <location>
        <begin position="566"/>
        <end position="585"/>
    </location>
</feature>
<feature type="transmembrane region" description="Helical" evidence="8">
    <location>
        <begin position="144"/>
        <end position="167"/>
    </location>
</feature>
<dbReference type="InterPro" id="IPR036526">
    <property type="entry name" value="C-N_Hydrolase_sf"/>
</dbReference>
<dbReference type="EC" id="2.3.1.269" evidence="8"/>
<evidence type="ECO:0000259" key="10">
    <source>
        <dbReference type="PROSITE" id="PS50263"/>
    </source>
</evidence>
<dbReference type="GO" id="GO:0005886">
    <property type="term" value="C:plasma membrane"/>
    <property type="evidence" value="ECO:0007669"/>
    <property type="project" value="UniProtKB-SubCell"/>
</dbReference>
<dbReference type="GO" id="GO:0042158">
    <property type="term" value="P:lipoprotein biosynthetic process"/>
    <property type="evidence" value="ECO:0007669"/>
    <property type="project" value="UniProtKB-UniRule"/>
</dbReference>
<dbReference type="InterPro" id="IPR003010">
    <property type="entry name" value="C-N_Hydrolase"/>
</dbReference>
<evidence type="ECO:0000256" key="8">
    <source>
        <dbReference type="HAMAP-Rule" id="MF_01148"/>
    </source>
</evidence>